<dbReference type="InterPro" id="IPR021362">
    <property type="entry name" value="DUF2834"/>
</dbReference>
<protein>
    <submittedName>
        <fullName evidence="2">DUF2834 domain-containing protein</fullName>
    </submittedName>
</protein>
<keyword evidence="1" id="KW-1133">Transmembrane helix</keyword>
<reference evidence="2" key="1">
    <citation type="submission" date="2021-07" db="EMBL/GenBank/DDBJ databases">
        <title>Zhongshania sp. CAU 1632 isolated from seawater.</title>
        <authorList>
            <person name="Kim W."/>
        </authorList>
    </citation>
    <scope>NUCLEOTIDE SEQUENCE</scope>
    <source>
        <strain evidence="2">CAU 1632</strain>
    </source>
</reference>
<organism evidence="2 3">
    <name type="scientific">Zhongshania aquimaris</name>
    <dbReference type="NCBI Taxonomy" id="2857107"/>
    <lineage>
        <taxon>Bacteria</taxon>
        <taxon>Pseudomonadati</taxon>
        <taxon>Pseudomonadota</taxon>
        <taxon>Gammaproteobacteria</taxon>
        <taxon>Cellvibrionales</taxon>
        <taxon>Spongiibacteraceae</taxon>
        <taxon>Zhongshania</taxon>
    </lineage>
</organism>
<sequence>MSLMYSKVLFISSSETHIMSDRVFKACLFLAALLFTIIFCFLVIPPLIENPNIIAAFAAGFVNPFAAGYSTDVFFCWFVLAIWVWFEASNHAVKHGWLCLVLGVVPGVAVGFALYLLIRHSQLTARSTEHA</sequence>
<comment type="caution">
    <text evidence="2">The sequence shown here is derived from an EMBL/GenBank/DDBJ whole genome shotgun (WGS) entry which is preliminary data.</text>
</comment>
<dbReference type="EMBL" id="JAHWDQ010000007">
    <property type="protein sequence ID" value="MBW2942776.1"/>
    <property type="molecule type" value="Genomic_DNA"/>
</dbReference>
<evidence type="ECO:0000313" key="3">
    <source>
        <dbReference type="Proteomes" id="UP001166291"/>
    </source>
</evidence>
<keyword evidence="3" id="KW-1185">Reference proteome</keyword>
<dbReference type="RefSeq" id="WP_219045021.1">
    <property type="nucleotide sequence ID" value="NZ_JAHWDQ010000007.1"/>
</dbReference>
<feature type="transmembrane region" description="Helical" evidence="1">
    <location>
        <begin position="26"/>
        <end position="48"/>
    </location>
</feature>
<keyword evidence="1" id="KW-0812">Transmembrane</keyword>
<feature type="transmembrane region" description="Helical" evidence="1">
    <location>
        <begin position="97"/>
        <end position="118"/>
    </location>
</feature>
<gene>
    <name evidence="2" type="ORF">KXJ70_18395</name>
</gene>
<dbReference type="Pfam" id="PF11196">
    <property type="entry name" value="DUF2834"/>
    <property type="match status" value="1"/>
</dbReference>
<feature type="transmembrane region" description="Helical" evidence="1">
    <location>
        <begin position="54"/>
        <end position="85"/>
    </location>
</feature>
<evidence type="ECO:0000256" key="1">
    <source>
        <dbReference type="SAM" id="Phobius"/>
    </source>
</evidence>
<proteinExistence type="predicted"/>
<accession>A0ABS6VYR2</accession>
<keyword evidence="1" id="KW-0472">Membrane</keyword>
<evidence type="ECO:0000313" key="2">
    <source>
        <dbReference type="EMBL" id="MBW2942776.1"/>
    </source>
</evidence>
<dbReference type="Proteomes" id="UP001166291">
    <property type="component" value="Unassembled WGS sequence"/>
</dbReference>
<name>A0ABS6VYR2_9GAMM</name>